<dbReference type="AlphaFoldDB" id="A0AAE8QCW1"/>
<dbReference type="RefSeq" id="WP_020397670.1">
    <property type="nucleotide sequence ID" value="NZ_JAJAEH010000004.1"/>
</dbReference>
<protein>
    <submittedName>
        <fullName evidence="2">Uncharacterized protein</fullName>
    </submittedName>
</protein>
<comment type="caution">
    <text evidence="2">The sequence shown here is derived from an EMBL/GenBank/DDBJ whole genome shotgun (WGS) entry which is preliminary data.</text>
</comment>
<reference evidence="2 3" key="1">
    <citation type="submission" date="2019-02" db="EMBL/GenBank/DDBJ databases">
        <title>The genomic architecture of introgression among sibling species of bacteria.</title>
        <authorList>
            <person name="Cavassim M.I.A."/>
            <person name="Moeskjaer S."/>
            <person name="Moslemi C."/>
            <person name="Fields B."/>
            <person name="Bachmann A."/>
            <person name="Vilhjalmsson B."/>
            <person name="Schierup M.H."/>
            <person name="Young J.P.W."/>
            <person name="Andersen S.U."/>
        </authorList>
    </citation>
    <scope>NUCLEOTIDE SEQUENCE [LARGE SCALE GENOMIC DNA]</scope>
    <source>
        <strain evidence="2 3">SM42</strain>
    </source>
</reference>
<feature type="transmembrane region" description="Helical" evidence="1">
    <location>
        <begin position="7"/>
        <end position="24"/>
    </location>
</feature>
<dbReference type="EMBL" id="SIKX01000001">
    <property type="protein sequence ID" value="TBF19609.1"/>
    <property type="molecule type" value="Genomic_DNA"/>
</dbReference>
<accession>A0AAE8QCW1</accession>
<sequence length="315" mass="34458">MIRLTTPSRVFFAITAVAYFLQMVPVVSEILFFLAVMAWPILLLNLGFLAMIFESAFGESPRILLIFPALWFGGNAAAATLSQIRLSDLRSEVERMNEGKTLGFDPASQTVVFDGEEAMSGVASRLVGSYDAPVAFARQTGGSKLLAFTMGGRDICQKAWDRRSGLWKKDISPSGYQENNKLVHGLCVIRYPAAPPPSRIAVKSRAYQKSEGFLLPFELKEFTLTDASGKSVSVYAGTAQTLSWYPLPILGCSYIEKPHLKCYEYVFRLSADPVGGRASRESDLPVDVIARALGLEKAPASTRAAKINADRTDLP</sequence>
<evidence type="ECO:0000313" key="3">
    <source>
        <dbReference type="Proteomes" id="UP000291892"/>
    </source>
</evidence>
<dbReference type="Proteomes" id="UP000291892">
    <property type="component" value="Unassembled WGS sequence"/>
</dbReference>
<evidence type="ECO:0000256" key="1">
    <source>
        <dbReference type="SAM" id="Phobius"/>
    </source>
</evidence>
<name>A0AAE8QCW1_9HYPH</name>
<keyword evidence="1" id="KW-0812">Transmembrane</keyword>
<feature type="transmembrane region" description="Helical" evidence="1">
    <location>
        <begin position="30"/>
        <end position="51"/>
    </location>
</feature>
<feature type="transmembrane region" description="Helical" evidence="1">
    <location>
        <begin position="63"/>
        <end position="81"/>
    </location>
</feature>
<proteinExistence type="predicted"/>
<keyword evidence="1" id="KW-1133">Transmembrane helix</keyword>
<evidence type="ECO:0000313" key="2">
    <source>
        <dbReference type="EMBL" id="TBF19609.1"/>
    </source>
</evidence>
<organism evidence="2 3">
    <name type="scientific">Rhizobium ruizarguesonis</name>
    <dbReference type="NCBI Taxonomy" id="2081791"/>
    <lineage>
        <taxon>Bacteria</taxon>
        <taxon>Pseudomonadati</taxon>
        <taxon>Pseudomonadota</taxon>
        <taxon>Alphaproteobacteria</taxon>
        <taxon>Hyphomicrobiales</taxon>
        <taxon>Rhizobiaceae</taxon>
        <taxon>Rhizobium/Agrobacterium group</taxon>
        <taxon>Rhizobium</taxon>
    </lineage>
</organism>
<keyword evidence="1" id="KW-0472">Membrane</keyword>
<gene>
    <name evidence="2" type="ORF">ELG94_15385</name>
</gene>